<evidence type="ECO:0000256" key="4">
    <source>
        <dbReference type="ARBA" id="ARBA00022801"/>
    </source>
</evidence>
<dbReference type="InterPro" id="IPR006697">
    <property type="entry name" value="RecC"/>
</dbReference>
<dbReference type="Gene3D" id="1.10.10.990">
    <property type="match status" value="1"/>
</dbReference>
<dbReference type="RefSeq" id="WP_129150747.1">
    <property type="nucleotide sequence ID" value="NZ_JBHSDO010000014.1"/>
</dbReference>
<feature type="compositionally biased region" description="Basic and acidic residues" evidence="11">
    <location>
        <begin position="1274"/>
        <end position="1306"/>
    </location>
</feature>
<evidence type="ECO:0000256" key="2">
    <source>
        <dbReference type="ARBA" id="ARBA00022741"/>
    </source>
</evidence>
<comment type="caution">
    <text evidence="13">The sequence shown here is derived from an EMBL/GenBank/DDBJ whole genome shotgun (WGS) entry which is preliminary data.</text>
</comment>
<dbReference type="PANTHER" id="PTHR30591:SF1">
    <property type="entry name" value="RECBCD ENZYME SUBUNIT RECC"/>
    <property type="match status" value="1"/>
</dbReference>
<dbReference type="Gene3D" id="1.10.10.160">
    <property type="match status" value="1"/>
</dbReference>
<evidence type="ECO:0000256" key="10">
    <source>
        <dbReference type="HAMAP-Rule" id="MF_01486"/>
    </source>
</evidence>
<keyword evidence="2 10" id="KW-0547">Nucleotide-binding</keyword>
<dbReference type="SUPFAM" id="SSF52540">
    <property type="entry name" value="P-loop containing nucleoside triphosphate hydrolases"/>
    <property type="match status" value="2"/>
</dbReference>
<dbReference type="Pfam" id="PF04257">
    <property type="entry name" value="Exonuc_V_gamma"/>
    <property type="match status" value="1"/>
</dbReference>
<dbReference type="SUPFAM" id="SSF52980">
    <property type="entry name" value="Restriction endonuclease-like"/>
    <property type="match status" value="1"/>
</dbReference>
<comment type="similarity">
    <text evidence="10">Belongs to the RecC family.</text>
</comment>
<gene>
    <name evidence="10 13" type="primary">recC</name>
    <name evidence="13" type="ORF">C7R54_12400</name>
</gene>
<keyword evidence="1 10" id="KW-0540">Nuclease</keyword>
<comment type="function">
    <text evidence="10">A helicase/nuclease that prepares dsDNA breaks (DSB) for recombinational DNA repair. Binds to DSBs and unwinds DNA via a highly rapid and processive ATP-dependent bidirectional helicase activity. Unwinds dsDNA until it encounters a Chi (crossover hotspot instigator) sequence from the 3' direction. Cuts ssDNA a few nucleotides 3' to the Chi site. The properties and activities of the enzyme are changed at Chi. The Chi-altered holoenzyme produces a long 3'-ssDNA overhang and facilitates RecA-binding to the ssDNA for homologous DNA recombination and repair. Holoenzyme degrades any linearized DNA that is unable to undergo homologous recombination. In the holoenzyme this subunit recognizes the wild-type Chi sequence, and when added to isolated RecB increases its ATP-dependent helicase processivity.</text>
</comment>
<dbReference type="InterPro" id="IPR027417">
    <property type="entry name" value="P-loop_NTPase"/>
</dbReference>
<dbReference type="GO" id="GO:0008854">
    <property type="term" value="F:exodeoxyribonuclease V activity"/>
    <property type="evidence" value="ECO:0007669"/>
    <property type="project" value="InterPro"/>
</dbReference>
<dbReference type="GO" id="GO:0000724">
    <property type="term" value="P:double-strand break repair via homologous recombination"/>
    <property type="evidence" value="ECO:0007669"/>
    <property type="project" value="UniProtKB-UniRule"/>
</dbReference>
<feature type="region of interest" description="Disordered" evidence="11">
    <location>
        <begin position="1274"/>
        <end position="1324"/>
    </location>
</feature>
<dbReference type="GO" id="GO:0009338">
    <property type="term" value="C:exodeoxyribonuclease V complex"/>
    <property type="evidence" value="ECO:0007669"/>
    <property type="project" value="InterPro"/>
</dbReference>
<evidence type="ECO:0000313" key="13">
    <source>
        <dbReference type="EMBL" id="RXN90312.1"/>
    </source>
</evidence>
<keyword evidence="5 10" id="KW-0347">Helicase</keyword>
<organism evidence="13 14">
    <name type="scientific">Achromobacter aloeverae</name>
    <dbReference type="NCBI Taxonomy" id="1750518"/>
    <lineage>
        <taxon>Bacteria</taxon>
        <taxon>Pseudomonadati</taxon>
        <taxon>Pseudomonadota</taxon>
        <taxon>Betaproteobacteria</taxon>
        <taxon>Burkholderiales</taxon>
        <taxon>Alcaligenaceae</taxon>
        <taxon>Achromobacter</taxon>
    </lineage>
</organism>
<dbReference type="EMBL" id="PYAL01000003">
    <property type="protein sequence ID" value="RXN90312.1"/>
    <property type="molecule type" value="Genomic_DNA"/>
</dbReference>
<keyword evidence="9 10" id="KW-0234">DNA repair</keyword>
<dbReference type="PANTHER" id="PTHR30591">
    <property type="entry name" value="RECBCD ENZYME SUBUNIT RECC"/>
    <property type="match status" value="1"/>
</dbReference>
<comment type="subunit">
    <text evidence="10">Heterotrimer of RecB, RecC and RecD. All subunits contribute to DNA-binding.</text>
</comment>
<evidence type="ECO:0000256" key="3">
    <source>
        <dbReference type="ARBA" id="ARBA00022763"/>
    </source>
</evidence>
<sequence length="1324" mass="145094">MTLSSLPSLPSGLIVIHSNLSESLRDVLVGWLDRHPLGPLEQEVVLVQSSGIAQWLKLALAADVADGGSGIAAGLDFLLPSRFLWRAYRIVLGTQAVPEVSPYDKSRLMWRLLRLLPQVMTQPVYAPLQRFLHRDDDCRKRYQLAERLADLFDQYQVYRADWLDAWARGQDVLPRDSGPARPLPDAQRWQAALWRALLDDVAAQAEAGTASGPAAAAAYVAPSSDGRAAVHAAFMRRAEQLGDAPPPDLPRRIVVFGISTLPRQSLEVLAVLARWTQVLMCVHNPCEHYWADIIEGKDLLRASHARQARRAGAPAVIGEDALHLHAHPLLAAWGKQGRDFIGLLDEHDDRDTREAFLARYGDHTQRLDLFQSPVAAGPTLLRQLQDDILDLRPLHESRALWPAVDAARDTSIRFHVAHSRQREVEILHDQLLAAFDDDPGLRARDVIVMVPDIEAYAPHVQAVFGLYAADDKRAIPYTLADRGKRHVDPLLHALEHLLQLPYARFAVSDLMDLLEVPALRRRYGIAEDQLPLLHNWMRGANIRWGLHDEQRRSLGLPAADTAAAPNTWLFGMRRVLLGYAVGARGGDWQGIEPYGDVGGLDAALLGNLAELVAALEHWWRELAEPTAPERWGERLRGLLEAFFEEEASTDGLVLRQLRGQLQAWLEICAQANVTEPLPLAVVGEHWLSALDEGGLTQRFFGGAVTFATLMPMRAIPFRHVCLLGMNDGDYPRVRIPMDFDLMGRDYRPGDRSRREDDRYLFLEALLSARDRLYVSWIGRSVRDNTPRPPSVLVSQLRDHLDAGWRLAGAEASVAGTSNGVAAALTVEHRLQPFSPDYFTADPRRSPLFTYAREWARAPGTAADAAPRPAPLPPVAREEPLSLRELADFLKAPVEAFFRQRLQVSFSAEDVVAEDIEPFAPDALEQWQLQDRLIKAQARALQAGDGPAPARDDVLAACMRAGELPAGAFGELAAADLAAPLDEMMARYAAALERWPTPVEGELAVRFTVDRHTLDGVAPERFSPSRFSADTTPTDAAALRAPAWTAGDAPGGVLDLTSAPTRLALEDYLGGLRLSDDGQRCRLVLESSSLVPKGRYRADKVVGHWVAHVAAQLGGQPVTTLVISKAGDIEFAPVPLERARAWLGLWLAAWEAGMRRPLPLAVGAAFEWLTRLPEDADQGAVEAAGAEPGAGMIPGIARDADDSLPPGALTGARAVAWQQARKVYEGAPMMEGEVDRSAYLRAVYPDFTALTRGGEFQALARALLRPMRAALYADAKPDKTASRGDARPARSGKTDKDAGRQGADGKDAAGNPTAKHCAGANDDPV</sequence>
<keyword evidence="4 10" id="KW-0378">Hydrolase</keyword>
<dbReference type="InterPro" id="IPR041500">
    <property type="entry name" value="RecC_C"/>
</dbReference>
<evidence type="ECO:0000256" key="11">
    <source>
        <dbReference type="SAM" id="MobiDB-lite"/>
    </source>
</evidence>
<keyword evidence="3 10" id="KW-0227">DNA damage</keyword>
<keyword evidence="8 10" id="KW-0238">DNA-binding</keyword>
<dbReference type="GO" id="GO:0003677">
    <property type="term" value="F:DNA binding"/>
    <property type="evidence" value="ECO:0007669"/>
    <property type="project" value="UniProtKB-UniRule"/>
</dbReference>
<dbReference type="Gene3D" id="3.40.50.10930">
    <property type="match status" value="1"/>
</dbReference>
<evidence type="ECO:0000256" key="9">
    <source>
        <dbReference type="ARBA" id="ARBA00023204"/>
    </source>
</evidence>
<dbReference type="Proteomes" id="UP000290849">
    <property type="component" value="Unassembled WGS sequence"/>
</dbReference>
<evidence type="ECO:0000256" key="1">
    <source>
        <dbReference type="ARBA" id="ARBA00022722"/>
    </source>
</evidence>
<dbReference type="GO" id="GO:0005524">
    <property type="term" value="F:ATP binding"/>
    <property type="evidence" value="ECO:0007669"/>
    <property type="project" value="UniProtKB-UniRule"/>
</dbReference>
<evidence type="ECO:0000259" key="12">
    <source>
        <dbReference type="Pfam" id="PF17946"/>
    </source>
</evidence>
<evidence type="ECO:0000313" key="14">
    <source>
        <dbReference type="Proteomes" id="UP000290849"/>
    </source>
</evidence>
<dbReference type="GO" id="GO:0003678">
    <property type="term" value="F:DNA helicase activity"/>
    <property type="evidence" value="ECO:0007669"/>
    <property type="project" value="UniProtKB-UniRule"/>
</dbReference>
<evidence type="ECO:0000256" key="8">
    <source>
        <dbReference type="ARBA" id="ARBA00023125"/>
    </source>
</evidence>
<keyword evidence="6 10" id="KW-0269">Exonuclease</keyword>
<feature type="domain" description="RecC C-terminal" evidence="12">
    <location>
        <begin position="878"/>
        <end position="1016"/>
    </location>
</feature>
<dbReference type="NCBIfam" id="TIGR01450">
    <property type="entry name" value="recC"/>
    <property type="match status" value="1"/>
</dbReference>
<proteinExistence type="inferred from homology"/>
<feature type="domain" description="RecC C-terminal" evidence="12">
    <location>
        <begin position="1054"/>
        <end position="1170"/>
    </location>
</feature>
<dbReference type="Gene3D" id="3.40.50.300">
    <property type="entry name" value="P-loop containing nucleotide triphosphate hydrolases"/>
    <property type="match status" value="2"/>
</dbReference>
<name>A0A4V1MS73_9BURK</name>
<comment type="miscellaneous">
    <text evidence="10">In the RecBCD complex, RecB has a slow 3'-5' helicase, an exonuclease activity and loads RecA onto ssDNA, RecD has a fast 5'-3' helicase activity, while RecC stimulates the ATPase and processivity of the RecB helicase and contributes to recognition of the Chi site.</text>
</comment>
<evidence type="ECO:0000256" key="5">
    <source>
        <dbReference type="ARBA" id="ARBA00022806"/>
    </source>
</evidence>
<dbReference type="InterPro" id="IPR011335">
    <property type="entry name" value="Restrct_endonuc-II-like"/>
</dbReference>
<dbReference type="HAMAP" id="MF_01486">
    <property type="entry name" value="RecC"/>
    <property type="match status" value="1"/>
</dbReference>
<evidence type="ECO:0000256" key="7">
    <source>
        <dbReference type="ARBA" id="ARBA00022840"/>
    </source>
</evidence>
<dbReference type="OrthoDB" id="9762834at2"/>
<keyword evidence="14" id="KW-1185">Reference proteome</keyword>
<dbReference type="InterPro" id="IPR013986">
    <property type="entry name" value="DExx_box_DNA_helicase_dom_sf"/>
</dbReference>
<keyword evidence="7 10" id="KW-0067">ATP-binding</keyword>
<reference evidence="13 14" key="1">
    <citation type="journal article" date="2017" name="Int. J. Syst. Evol. Microbiol.">
        <title>Achromobacter aloeverae sp. nov., isolated from the root of Aloe vera (L.) Burm.f.</title>
        <authorList>
            <person name="Kuncharoen N."/>
            <person name="Muramatsu Y."/>
            <person name="Shibata C."/>
            <person name="Kamakura Y."/>
            <person name="Nakagawa Y."/>
            <person name="Tanasupawat S."/>
        </authorList>
    </citation>
    <scope>NUCLEOTIDE SEQUENCE [LARGE SCALE GENOMIC DNA]</scope>
    <source>
        <strain evidence="13 14">AVA-1</strain>
    </source>
</reference>
<protein>
    <recommendedName>
        <fullName evidence="10">RecBCD enzyme subunit RecC</fullName>
    </recommendedName>
    <alternativeName>
        <fullName evidence="10">Exonuclease V subunit RecC</fullName>
        <shortName evidence="10">ExoV subunit RecC</shortName>
    </alternativeName>
    <alternativeName>
        <fullName evidence="10">Helicase/nuclease RecBCD subunit RecC</fullName>
    </alternativeName>
</protein>
<accession>A0A4V1MS73</accession>
<evidence type="ECO:0000256" key="6">
    <source>
        <dbReference type="ARBA" id="ARBA00022839"/>
    </source>
</evidence>
<dbReference type="Pfam" id="PF17946">
    <property type="entry name" value="RecC_C"/>
    <property type="match status" value="2"/>
</dbReference>